<feature type="non-terminal residue" evidence="2">
    <location>
        <position position="259"/>
    </location>
</feature>
<dbReference type="EMBL" id="BARS01034095">
    <property type="protein sequence ID" value="GAG18352.1"/>
    <property type="molecule type" value="Genomic_DNA"/>
</dbReference>
<keyword evidence="1" id="KW-0472">Membrane</keyword>
<evidence type="ECO:0000313" key="2">
    <source>
        <dbReference type="EMBL" id="GAG18352.1"/>
    </source>
</evidence>
<organism evidence="2">
    <name type="scientific">marine sediment metagenome</name>
    <dbReference type="NCBI Taxonomy" id="412755"/>
    <lineage>
        <taxon>unclassified sequences</taxon>
        <taxon>metagenomes</taxon>
        <taxon>ecological metagenomes</taxon>
    </lineage>
</organism>
<dbReference type="AlphaFoldDB" id="X0W4W9"/>
<keyword evidence="1" id="KW-0812">Transmembrane</keyword>
<keyword evidence="1" id="KW-1133">Transmembrane helix</keyword>
<protein>
    <submittedName>
        <fullName evidence="2">Uncharacterized protein</fullName>
    </submittedName>
</protein>
<feature type="transmembrane region" description="Helical" evidence="1">
    <location>
        <begin position="29"/>
        <end position="51"/>
    </location>
</feature>
<feature type="non-terminal residue" evidence="2">
    <location>
        <position position="1"/>
    </location>
</feature>
<comment type="caution">
    <text evidence="2">The sequence shown here is derived from an EMBL/GenBank/DDBJ whole genome shotgun (WGS) entry which is preliminary data.</text>
</comment>
<reference evidence="2" key="1">
    <citation type="journal article" date="2014" name="Front. Microbiol.">
        <title>High frequency of phylogenetically diverse reductive dehalogenase-homologous genes in deep subseafloor sedimentary metagenomes.</title>
        <authorList>
            <person name="Kawai M."/>
            <person name="Futagami T."/>
            <person name="Toyoda A."/>
            <person name="Takaki Y."/>
            <person name="Nishi S."/>
            <person name="Hori S."/>
            <person name="Arai W."/>
            <person name="Tsubouchi T."/>
            <person name="Morono Y."/>
            <person name="Uchiyama I."/>
            <person name="Ito T."/>
            <person name="Fujiyama A."/>
            <person name="Inagaki F."/>
            <person name="Takami H."/>
        </authorList>
    </citation>
    <scope>NUCLEOTIDE SEQUENCE</scope>
    <source>
        <strain evidence="2">Expedition CK06-06</strain>
    </source>
</reference>
<gene>
    <name evidence="2" type="ORF">S01H1_52723</name>
</gene>
<accession>X0W4W9</accession>
<proteinExistence type="predicted"/>
<evidence type="ECO:0000256" key="1">
    <source>
        <dbReference type="SAM" id="Phobius"/>
    </source>
</evidence>
<sequence length="259" mass="30940">PSSYTEIFSNVKYKDYYLRGQNIGFLHPLYAIETHELIAVGYYVFVFFVLVNNKYQKFYKNQNCEVNDHFGIFVGNTIDEVLEKIPNNNICDYEDFSKDAKLMIFDRDILSGSKIIPISIKKEDLEIKESSYLKKSIEEKKDIILLDMDIICTYIENYSKKKNIESIYPQKIYSFPAFNYSDTWEDEIDECKDDNEFLYPHFNLDFIKNLYDIICLELDYHHLSRADYLIILRNLGNVAWDWIEKKKITKRYLKWLNTG</sequence>
<name>X0W4W9_9ZZZZ</name>